<name>A0ABN0VDM4_9ACTN</name>
<comment type="caution">
    <text evidence="1">The sequence shown here is derived from an EMBL/GenBank/DDBJ whole genome shotgun (WGS) entry which is preliminary data.</text>
</comment>
<accession>A0ABN0VDM4</accession>
<dbReference type="EMBL" id="BAAABV010000015">
    <property type="protein sequence ID" value="GAA0290829.1"/>
    <property type="molecule type" value="Genomic_DNA"/>
</dbReference>
<keyword evidence="2" id="KW-1185">Reference proteome</keyword>
<evidence type="ECO:0008006" key="3">
    <source>
        <dbReference type="Google" id="ProtNLM"/>
    </source>
</evidence>
<sequence length="61" mass="6913">MTSGGRVAACPQCGEDTPRLTYTELVHGCNDDLEVAEWSECARCHRWLAFRVWERGETGVR</sequence>
<evidence type="ECO:0000313" key="2">
    <source>
        <dbReference type="Proteomes" id="UP001501867"/>
    </source>
</evidence>
<proteinExistence type="predicted"/>
<evidence type="ECO:0000313" key="1">
    <source>
        <dbReference type="EMBL" id="GAA0290829.1"/>
    </source>
</evidence>
<gene>
    <name evidence="1" type="ORF">GCM10010302_31730</name>
</gene>
<protein>
    <recommendedName>
        <fullName evidence="3">CPXCG motif-containing cysteine-rich protein</fullName>
    </recommendedName>
</protein>
<dbReference type="Proteomes" id="UP001501867">
    <property type="component" value="Unassembled WGS sequence"/>
</dbReference>
<organism evidence="1 2">
    <name type="scientific">Streptomyces polychromogenes</name>
    <dbReference type="NCBI Taxonomy" id="67342"/>
    <lineage>
        <taxon>Bacteria</taxon>
        <taxon>Bacillati</taxon>
        <taxon>Actinomycetota</taxon>
        <taxon>Actinomycetes</taxon>
        <taxon>Kitasatosporales</taxon>
        <taxon>Streptomycetaceae</taxon>
        <taxon>Streptomyces</taxon>
    </lineage>
</organism>
<reference evidence="1 2" key="1">
    <citation type="journal article" date="2019" name="Int. J. Syst. Evol. Microbiol.">
        <title>The Global Catalogue of Microorganisms (GCM) 10K type strain sequencing project: providing services to taxonomists for standard genome sequencing and annotation.</title>
        <authorList>
            <consortium name="The Broad Institute Genomics Platform"/>
            <consortium name="The Broad Institute Genome Sequencing Center for Infectious Disease"/>
            <person name="Wu L."/>
            <person name="Ma J."/>
        </authorList>
    </citation>
    <scope>NUCLEOTIDE SEQUENCE [LARGE SCALE GENOMIC DNA]</scope>
    <source>
        <strain evidence="1 2">JCM 4505</strain>
    </source>
</reference>